<sequence>MVRYLCETIHRTDYPIFFTIVNPFELTFYFFRTLFQLLNRLIRANSHGSSTTFHIDYFKTKISASKYKSHQNEKFFPYCENSLLGVIK</sequence>
<protein>
    <submittedName>
        <fullName evidence="1">Uncharacterized protein</fullName>
    </submittedName>
</protein>
<proteinExistence type="predicted"/>
<evidence type="ECO:0000313" key="2">
    <source>
        <dbReference type="Proteomes" id="UP000230066"/>
    </source>
</evidence>
<reference evidence="1" key="1">
    <citation type="submission" date="2019-03" db="EMBL/GenBank/DDBJ databases">
        <title>Improved annotation for the trematode Fasciola hepatica.</title>
        <authorList>
            <person name="Choi Y.-J."/>
            <person name="Martin J."/>
            <person name="Mitreva M."/>
        </authorList>
    </citation>
    <scope>NUCLEOTIDE SEQUENCE [LARGE SCALE GENOMIC DNA]</scope>
</reference>
<gene>
    <name evidence="1" type="ORF">D915_011227</name>
</gene>
<accession>A0A4E0QT44</accession>
<dbReference type="EMBL" id="JXXN02021903">
    <property type="protein sequence ID" value="THD17943.1"/>
    <property type="molecule type" value="Genomic_DNA"/>
</dbReference>
<organism evidence="1 2">
    <name type="scientific">Fasciola hepatica</name>
    <name type="common">Liver fluke</name>
    <dbReference type="NCBI Taxonomy" id="6192"/>
    <lineage>
        <taxon>Eukaryota</taxon>
        <taxon>Metazoa</taxon>
        <taxon>Spiralia</taxon>
        <taxon>Lophotrochozoa</taxon>
        <taxon>Platyhelminthes</taxon>
        <taxon>Trematoda</taxon>
        <taxon>Digenea</taxon>
        <taxon>Plagiorchiida</taxon>
        <taxon>Echinostomata</taxon>
        <taxon>Echinostomatoidea</taxon>
        <taxon>Fasciolidae</taxon>
        <taxon>Fasciola</taxon>
    </lineage>
</organism>
<evidence type="ECO:0000313" key="1">
    <source>
        <dbReference type="EMBL" id="THD17943.1"/>
    </source>
</evidence>
<dbReference type="AlphaFoldDB" id="A0A4E0QT44"/>
<comment type="caution">
    <text evidence="1">The sequence shown here is derived from an EMBL/GenBank/DDBJ whole genome shotgun (WGS) entry which is preliminary data.</text>
</comment>
<name>A0A4E0QT44_FASHE</name>
<keyword evidence="2" id="KW-1185">Reference proteome</keyword>
<dbReference type="Proteomes" id="UP000230066">
    <property type="component" value="Unassembled WGS sequence"/>
</dbReference>